<dbReference type="AlphaFoldDB" id="A0A381S1L3"/>
<feature type="non-terminal residue" evidence="2">
    <location>
        <position position="1"/>
    </location>
</feature>
<sequence length="24" mass="2618">KNNHVRPEGLEPSTNGLRGHCSTN</sequence>
<evidence type="ECO:0000256" key="1">
    <source>
        <dbReference type="SAM" id="MobiDB-lite"/>
    </source>
</evidence>
<reference evidence="2" key="1">
    <citation type="submission" date="2018-05" db="EMBL/GenBank/DDBJ databases">
        <authorList>
            <person name="Lanie J.A."/>
            <person name="Ng W.-L."/>
            <person name="Kazmierczak K.M."/>
            <person name="Andrzejewski T.M."/>
            <person name="Davidsen T.M."/>
            <person name="Wayne K.J."/>
            <person name="Tettelin H."/>
            <person name="Glass J.I."/>
            <person name="Rusch D."/>
            <person name="Podicherti R."/>
            <person name="Tsui H.-C.T."/>
            <person name="Winkler M.E."/>
        </authorList>
    </citation>
    <scope>NUCLEOTIDE SEQUENCE</scope>
</reference>
<organism evidence="2">
    <name type="scientific">marine metagenome</name>
    <dbReference type="NCBI Taxonomy" id="408172"/>
    <lineage>
        <taxon>unclassified sequences</taxon>
        <taxon>metagenomes</taxon>
        <taxon>ecological metagenomes</taxon>
    </lineage>
</organism>
<dbReference type="EMBL" id="UINC01002289">
    <property type="protein sequence ID" value="SUZ95043.1"/>
    <property type="molecule type" value="Genomic_DNA"/>
</dbReference>
<protein>
    <submittedName>
        <fullName evidence="2">Uncharacterized protein</fullName>
    </submittedName>
</protein>
<feature type="region of interest" description="Disordered" evidence="1">
    <location>
        <begin position="1"/>
        <end position="24"/>
    </location>
</feature>
<gene>
    <name evidence="2" type="ORF">METZ01_LOCUS47897</name>
</gene>
<feature type="compositionally biased region" description="Polar residues" evidence="1">
    <location>
        <begin position="12"/>
        <end position="24"/>
    </location>
</feature>
<evidence type="ECO:0000313" key="2">
    <source>
        <dbReference type="EMBL" id="SUZ95043.1"/>
    </source>
</evidence>
<proteinExistence type="predicted"/>
<accession>A0A381S1L3</accession>
<name>A0A381S1L3_9ZZZZ</name>